<accession>A0A9P2I4X6</accession>
<dbReference type="EMBL" id="AATQVU010000001">
    <property type="protein sequence ID" value="EFO3163580.1"/>
    <property type="molecule type" value="Genomic_DNA"/>
</dbReference>
<gene>
    <name evidence="1" type="ORF">DP913_00675</name>
</gene>
<reference evidence="1" key="1">
    <citation type="submission" date="2018-06" db="EMBL/GenBank/DDBJ databases">
        <authorList>
            <consortium name="GenomeTrakr network: Whole genome sequencing for foodborne pathogen traceback"/>
        </authorList>
    </citation>
    <scope>NUCLEOTIDE SEQUENCE</scope>
    <source>
        <strain evidence="1">PSU-0700</strain>
    </source>
</reference>
<evidence type="ECO:0000313" key="2">
    <source>
        <dbReference type="Proteomes" id="UP000735456"/>
    </source>
</evidence>
<sequence length="114" mass="13104">MSRPANERELIEDMIEHRDDAIGDRNIPAALAWKVDIDAAIEAAHAEALEMEKRRMELAYRYWRWWHTLDEDCRTDYLAQAHKEALEINSAKVAKSQITLAHTATTEKGEAINS</sequence>
<evidence type="ECO:0000313" key="1">
    <source>
        <dbReference type="EMBL" id="EFO3163580.1"/>
    </source>
</evidence>
<dbReference type="AlphaFoldDB" id="A0A9P2I4X6"/>
<name>A0A9P2I4X6_ECOLX</name>
<organism evidence="1 2">
    <name type="scientific">Escherichia coli O8</name>
    <dbReference type="NCBI Taxonomy" id="1010796"/>
    <lineage>
        <taxon>Bacteria</taxon>
        <taxon>Pseudomonadati</taxon>
        <taxon>Pseudomonadota</taxon>
        <taxon>Gammaproteobacteria</taxon>
        <taxon>Enterobacterales</taxon>
        <taxon>Enterobacteriaceae</taxon>
        <taxon>Escherichia</taxon>
    </lineage>
</organism>
<proteinExistence type="predicted"/>
<dbReference type="Proteomes" id="UP000735456">
    <property type="component" value="Unassembled WGS sequence"/>
</dbReference>
<comment type="caution">
    <text evidence="1">The sequence shown here is derived from an EMBL/GenBank/DDBJ whole genome shotgun (WGS) entry which is preliminary data.</text>
</comment>
<protein>
    <submittedName>
        <fullName evidence="1">Uncharacterized protein</fullName>
    </submittedName>
</protein>